<evidence type="ECO:0000313" key="1">
    <source>
        <dbReference type="EMBL" id="KAI5323629.1"/>
    </source>
</evidence>
<name>A0AAD4VFY5_PRUDU</name>
<dbReference type="InterPro" id="IPR036397">
    <property type="entry name" value="RNaseH_sf"/>
</dbReference>
<dbReference type="GO" id="GO:0003676">
    <property type="term" value="F:nucleic acid binding"/>
    <property type="evidence" value="ECO:0007669"/>
    <property type="project" value="InterPro"/>
</dbReference>
<evidence type="ECO:0000313" key="2">
    <source>
        <dbReference type="Proteomes" id="UP001054821"/>
    </source>
</evidence>
<dbReference type="Gene3D" id="3.30.420.10">
    <property type="entry name" value="Ribonuclease H-like superfamily/Ribonuclease H"/>
    <property type="match status" value="1"/>
</dbReference>
<accession>A0AAD4VFY5</accession>
<dbReference type="EMBL" id="JAJFAZ020000006">
    <property type="protein sequence ID" value="KAI5323629.1"/>
    <property type="molecule type" value="Genomic_DNA"/>
</dbReference>
<dbReference type="Proteomes" id="UP001054821">
    <property type="component" value="Chromosome 6"/>
</dbReference>
<dbReference type="InterPro" id="IPR012337">
    <property type="entry name" value="RNaseH-like_sf"/>
</dbReference>
<organism evidence="1 2">
    <name type="scientific">Prunus dulcis</name>
    <name type="common">Almond</name>
    <name type="synonym">Amygdalus dulcis</name>
    <dbReference type="NCBI Taxonomy" id="3755"/>
    <lineage>
        <taxon>Eukaryota</taxon>
        <taxon>Viridiplantae</taxon>
        <taxon>Streptophyta</taxon>
        <taxon>Embryophyta</taxon>
        <taxon>Tracheophyta</taxon>
        <taxon>Spermatophyta</taxon>
        <taxon>Magnoliopsida</taxon>
        <taxon>eudicotyledons</taxon>
        <taxon>Gunneridae</taxon>
        <taxon>Pentapetalae</taxon>
        <taxon>rosids</taxon>
        <taxon>fabids</taxon>
        <taxon>Rosales</taxon>
        <taxon>Rosaceae</taxon>
        <taxon>Amygdaloideae</taxon>
        <taxon>Amygdaleae</taxon>
        <taxon>Prunus</taxon>
    </lineage>
</organism>
<protein>
    <submittedName>
        <fullName evidence="1">Uncharacterized protein</fullName>
    </submittedName>
</protein>
<dbReference type="PANTHER" id="PTHR48475">
    <property type="entry name" value="RIBONUCLEASE H"/>
    <property type="match status" value="1"/>
</dbReference>
<gene>
    <name evidence="1" type="ORF">L3X38_032701</name>
</gene>
<sequence>MAICSFKDMSQDSSTRMTNNESPISLMIALIFSVEMELDMSLWISDNGQVETSNKILQDCLNKRLEGAEGKWVDELPRVLWAYRITKRRSTGEYASPPKVLPMKLLLTCLDH</sequence>
<keyword evidence="2" id="KW-1185">Reference proteome</keyword>
<dbReference type="AlphaFoldDB" id="A0AAD4VFY5"/>
<dbReference type="SUPFAM" id="SSF53098">
    <property type="entry name" value="Ribonuclease H-like"/>
    <property type="match status" value="1"/>
</dbReference>
<dbReference type="PANTHER" id="PTHR48475:SF2">
    <property type="entry name" value="RIBONUCLEASE H"/>
    <property type="match status" value="1"/>
</dbReference>
<reference evidence="1 2" key="1">
    <citation type="journal article" date="2022" name="G3 (Bethesda)">
        <title>Whole-genome sequence and methylome profiling of the almond [Prunus dulcis (Mill.) D.A. Webb] cultivar 'Nonpareil'.</title>
        <authorList>
            <person name="D'Amico-Willman K.M."/>
            <person name="Ouma W.Z."/>
            <person name="Meulia T."/>
            <person name="Sideli G.M."/>
            <person name="Gradziel T.M."/>
            <person name="Fresnedo-Ramirez J."/>
        </authorList>
    </citation>
    <scope>NUCLEOTIDE SEQUENCE [LARGE SCALE GENOMIC DNA]</scope>
    <source>
        <strain evidence="1">Clone GOH B32 T37-40</strain>
    </source>
</reference>
<comment type="caution">
    <text evidence="1">The sequence shown here is derived from an EMBL/GenBank/DDBJ whole genome shotgun (WGS) entry which is preliminary data.</text>
</comment>
<proteinExistence type="predicted"/>